<evidence type="ECO:0000256" key="8">
    <source>
        <dbReference type="ARBA" id="ARBA00035655"/>
    </source>
</evidence>
<keyword evidence="10" id="KW-1185">Reference proteome</keyword>
<evidence type="ECO:0000256" key="1">
    <source>
        <dbReference type="ARBA" id="ARBA00004429"/>
    </source>
</evidence>
<evidence type="ECO:0000313" key="10">
    <source>
        <dbReference type="Proteomes" id="UP000254069"/>
    </source>
</evidence>
<evidence type="ECO:0000256" key="4">
    <source>
        <dbReference type="ARBA" id="ARBA00022519"/>
    </source>
</evidence>
<dbReference type="InterPro" id="IPR007272">
    <property type="entry name" value="Sulf_transp_TsuA/YedE"/>
</dbReference>
<keyword evidence="3" id="KW-1003">Cell membrane</keyword>
<keyword evidence="5" id="KW-0812">Transmembrane</keyword>
<keyword evidence="4" id="KW-0997">Cell inner membrane</keyword>
<organism evidence="9 10">
    <name type="scientific">Shewanella algae</name>
    <dbReference type="NCBI Taxonomy" id="38313"/>
    <lineage>
        <taxon>Bacteria</taxon>
        <taxon>Pseudomonadati</taxon>
        <taxon>Pseudomonadota</taxon>
        <taxon>Gammaproteobacteria</taxon>
        <taxon>Alteromonadales</taxon>
        <taxon>Shewanellaceae</taxon>
        <taxon>Shewanella</taxon>
    </lineage>
</organism>
<accession>A0A380A7U1</accession>
<dbReference type="EMBL" id="UGYO01000001">
    <property type="protein sequence ID" value="SUI74826.1"/>
    <property type="molecule type" value="Genomic_DNA"/>
</dbReference>
<evidence type="ECO:0000313" key="9">
    <source>
        <dbReference type="EMBL" id="SUI74826.1"/>
    </source>
</evidence>
<keyword evidence="6" id="KW-1133">Transmembrane helix</keyword>
<name>A0A380A7U1_9GAMM</name>
<comment type="subcellular location">
    <subcellularLocation>
        <location evidence="1">Cell inner membrane</location>
        <topology evidence="1">Multi-pass membrane protein</topology>
    </subcellularLocation>
</comment>
<dbReference type="GO" id="GO:0005886">
    <property type="term" value="C:plasma membrane"/>
    <property type="evidence" value="ECO:0007669"/>
    <property type="project" value="UniProtKB-SubCell"/>
</dbReference>
<evidence type="ECO:0000256" key="3">
    <source>
        <dbReference type="ARBA" id="ARBA00022475"/>
    </source>
</evidence>
<dbReference type="Proteomes" id="UP000254069">
    <property type="component" value="Unassembled WGS sequence"/>
</dbReference>
<keyword evidence="7" id="KW-0472">Membrane</keyword>
<evidence type="ECO:0000256" key="7">
    <source>
        <dbReference type="ARBA" id="ARBA00023136"/>
    </source>
</evidence>
<dbReference type="PANTHER" id="PTHR30574:SF1">
    <property type="entry name" value="SULPHUR TRANSPORT DOMAIN-CONTAINING PROTEIN"/>
    <property type="match status" value="1"/>
</dbReference>
<gene>
    <name evidence="9" type="primary">yeeE</name>
    <name evidence="9" type="ORF">NCTC10738_02305</name>
</gene>
<dbReference type="AlphaFoldDB" id="A0A380A7U1"/>
<sequence>MLTILSGLGIGLAMGFVMQRGRFCMAGGIRDTFLQKDFTMVIAILIAISIQSLGLFAFYELGWVKLPTGHFPWLATLIGGVLFGLGMAAAGSCSTGAYYRAAEGLAASVMAVLGFIVASKLVRTAELKSMLAPIKQQQLADQTLYQSLGVSPWLVSIALALLTSVLAMRYLKRRKRPVALMTPRRSGLAHLLFEARWHPFVSALIIGVLALLAWPASLESGRVGGVGISGPSAQLWDLLTTGNTKFFGWPGYFLIGLFVGAFIAARGSSEQRWRYPGHKTVLFGLIGGLLMGFGSGIAGGCMLGNALVGTAYLSWQGWLFIPAILLGSYCFSYFTLIRPMRLAQI</sequence>
<proteinExistence type="inferred from homology"/>
<reference evidence="9 10" key="1">
    <citation type="submission" date="2018-06" db="EMBL/GenBank/DDBJ databases">
        <authorList>
            <consortium name="Pathogen Informatics"/>
            <person name="Doyle S."/>
        </authorList>
    </citation>
    <scope>NUCLEOTIDE SEQUENCE [LARGE SCALE GENOMIC DNA]</scope>
    <source>
        <strain evidence="9 10">NCTC10738</strain>
    </source>
</reference>
<dbReference type="PANTHER" id="PTHR30574">
    <property type="entry name" value="INNER MEMBRANE PROTEIN YEDE"/>
    <property type="match status" value="1"/>
</dbReference>
<evidence type="ECO:0000256" key="5">
    <source>
        <dbReference type="ARBA" id="ARBA00022692"/>
    </source>
</evidence>
<comment type="similarity">
    <text evidence="8">Belongs to the TsuA/YedE (TC 9.B.102) family.</text>
</comment>
<keyword evidence="2" id="KW-0813">Transport</keyword>
<dbReference type="Pfam" id="PF04143">
    <property type="entry name" value="Sulf_transp"/>
    <property type="match status" value="1"/>
</dbReference>
<evidence type="ECO:0000256" key="6">
    <source>
        <dbReference type="ARBA" id="ARBA00022989"/>
    </source>
</evidence>
<evidence type="ECO:0000256" key="2">
    <source>
        <dbReference type="ARBA" id="ARBA00022448"/>
    </source>
</evidence>
<dbReference type="RefSeq" id="WP_037475011.1">
    <property type="nucleotide sequence ID" value="NZ_AP024610.1"/>
</dbReference>
<protein>
    <submittedName>
        <fullName evidence="9">Putative inner membrane protein</fullName>
    </submittedName>
</protein>